<keyword evidence="2" id="KW-0413">Isomerase</keyword>
<gene>
    <name evidence="2" type="ORF">EQG79_19280</name>
</gene>
<reference evidence="2 3" key="1">
    <citation type="submission" date="2019-01" db="EMBL/GenBank/DDBJ databases">
        <title>Spirosoma flava sp. nov., a propanil-degrading bacterium isolated from herbicide-contaminated soil.</title>
        <authorList>
            <person name="Zhang L."/>
            <person name="Jiang J.-D."/>
        </authorList>
    </citation>
    <scope>NUCLEOTIDE SEQUENCE [LARGE SCALE GENOMIC DNA]</scope>
    <source>
        <strain evidence="2 3">TY50</strain>
    </source>
</reference>
<protein>
    <submittedName>
        <fullName evidence="2">Sugar phosphate isomerase/epimerase</fullName>
    </submittedName>
</protein>
<dbReference type="InterPro" id="IPR036237">
    <property type="entry name" value="Xyl_isomerase-like_sf"/>
</dbReference>
<sequence length="298" mass="33094">MLYKTTRRLFATAALLLGLNGLGLNGLGLTSALAQSGKALYTFPLGLQTYTYRNQFPKDVVGTLDLIKSLGFKEIEGGPPKGMSAEEFKKLLDERGIKVTSTGANYDLIVKEPEEVVKRAKALGASFVMVAWIPHEKGNFTLVNAQKAVQDFNRVGKILADNGLTFCYHNHGYEFQPYQDGTLFDYIVKNTDPKYVSFEMDLLWATHGGADPVQLLTKYGSRWKLMHLKDLKKGIKGDLTGGTPPENDVVLGEGQVDMPKVLKLAKKVGIRHYYIEDESNQEDKQVPLSIAYLKNLSE</sequence>
<evidence type="ECO:0000259" key="1">
    <source>
        <dbReference type="Pfam" id="PF01261"/>
    </source>
</evidence>
<name>A0A4Q2UGN0_9BACT</name>
<evidence type="ECO:0000313" key="3">
    <source>
        <dbReference type="Proteomes" id="UP000290407"/>
    </source>
</evidence>
<proteinExistence type="predicted"/>
<keyword evidence="3" id="KW-1185">Reference proteome</keyword>
<dbReference type="InterPro" id="IPR050312">
    <property type="entry name" value="IolE/XylAMocC-like"/>
</dbReference>
<dbReference type="RefSeq" id="WP_129603283.1">
    <property type="nucleotide sequence ID" value="NZ_SBLB01000005.1"/>
</dbReference>
<dbReference type="AlphaFoldDB" id="A0A4Q2UGN0"/>
<dbReference type="GO" id="GO:0016853">
    <property type="term" value="F:isomerase activity"/>
    <property type="evidence" value="ECO:0007669"/>
    <property type="project" value="UniProtKB-KW"/>
</dbReference>
<dbReference type="InterPro" id="IPR013022">
    <property type="entry name" value="Xyl_isomerase-like_TIM-brl"/>
</dbReference>
<organism evidence="2 3">
    <name type="scientific">Spirosoma sordidisoli</name>
    <dbReference type="NCBI Taxonomy" id="2502893"/>
    <lineage>
        <taxon>Bacteria</taxon>
        <taxon>Pseudomonadati</taxon>
        <taxon>Bacteroidota</taxon>
        <taxon>Cytophagia</taxon>
        <taxon>Cytophagales</taxon>
        <taxon>Cytophagaceae</taxon>
        <taxon>Spirosoma</taxon>
    </lineage>
</organism>
<evidence type="ECO:0000313" key="2">
    <source>
        <dbReference type="EMBL" id="RYC68497.1"/>
    </source>
</evidence>
<comment type="caution">
    <text evidence="2">The sequence shown here is derived from an EMBL/GenBank/DDBJ whole genome shotgun (WGS) entry which is preliminary data.</text>
</comment>
<dbReference type="Pfam" id="PF01261">
    <property type="entry name" value="AP_endonuc_2"/>
    <property type="match status" value="1"/>
</dbReference>
<dbReference type="PANTHER" id="PTHR12110:SF41">
    <property type="entry name" value="INOSOSE DEHYDRATASE"/>
    <property type="match status" value="1"/>
</dbReference>
<dbReference type="Proteomes" id="UP000290407">
    <property type="component" value="Unassembled WGS sequence"/>
</dbReference>
<dbReference type="Gene3D" id="3.20.20.150">
    <property type="entry name" value="Divalent-metal-dependent TIM barrel enzymes"/>
    <property type="match status" value="1"/>
</dbReference>
<dbReference type="PANTHER" id="PTHR12110">
    <property type="entry name" value="HYDROXYPYRUVATE ISOMERASE"/>
    <property type="match status" value="1"/>
</dbReference>
<dbReference type="EMBL" id="SBLB01000005">
    <property type="protein sequence ID" value="RYC68497.1"/>
    <property type="molecule type" value="Genomic_DNA"/>
</dbReference>
<dbReference type="SUPFAM" id="SSF51658">
    <property type="entry name" value="Xylose isomerase-like"/>
    <property type="match status" value="1"/>
</dbReference>
<feature type="domain" description="Xylose isomerase-like TIM barrel" evidence="1">
    <location>
        <begin position="64"/>
        <end position="295"/>
    </location>
</feature>
<accession>A0A4Q2UGN0</accession>